<evidence type="ECO:0000256" key="3">
    <source>
        <dbReference type="ARBA" id="ARBA00022737"/>
    </source>
</evidence>
<protein>
    <submittedName>
        <fullName evidence="8">N-acetylglucosamine-1-phosphodiester alpha-N-acetylglucosaminidase</fullName>
    </submittedName>
</protein>
<dbReference type="PROSITE" id="PS50026">
    <property type="entry name" value="EGF_3"/>
    <property type="match status" value="1"/>
</dbReference>
<evidence type="ECO:0000256" key="1">
    <source>
        <dbReference type="ARBA" id="ARBA00022536"/>
    </source>
</evidence>
<dbReference type="SMART" id="SM00181">
    <property type="entry name" value="EGF"/>
    <property type="match status" value="3"/>
</dbReference>
<dbReference type="PROSITE" id="PS01186">
    <property type="entry name" value="EGF_2"/>
    <property type="match status" value="1"/>
</dbReference>
<sequence>MGYSLDDDLLLPYAETHGPSHSHRHVRDCQSRIHGNLTHETWQASAHSGSPVVESKIFVSAIGSGADKWISGHITVVHDPARTVSVLEPRGPGGCKELHRELVENTAKTRNCLIAQNGGYFDTNSGQCFGNIVSDGRLVQDSGGVQNAQFGIRKDGTLVFGYLSQEEVLDRVNPFVQLISGVVWLLRSGEVYINESMQAECEKSQQTGTFQKFVDVKSARTAVGHDAEGRLILFHIDGQTETRGMNLWEVANFLKGLGVINAINLDGGGSSTYVLNGSLASFPSDHCKEAMWRCPRAVSTVLCVHERLCQPEDCNQHGTCANGQCVCQPGWAMPTCANLTCQPQDCGDHGLCTADGCVCDAGWRGSNCSQECTDGFYGDGCTKTCTCVNGGTCDPVHGRCTCLAGFLGASCEQECPLGFYGLHCLQECQCHELCPCDPVTGSCNATLQGQRNTSLHRAGHCLATQMWKEWQKRDEAHTQNLYLSEQSWIVITAILAAILLTSVIGNVIQVCGKCRAYPQQGYSYVPLKEVNGSVDSKNHLRTEFDKALFQQYGSDCEDFL</sequence>
<keyword evidence="6" id="KW-0472">Membrane</keyword>
<comment type="caution">
    <text evidence="8">The sequence shown here is derived from an EMBL/GenBank/DDBJ whole genome shotgun (WGS) entry which is preliminary data.</text>
</comment>
<feature type="disulfide bond" evidence="5">
    <location>
        <begin position="402"/>
        <end position="411"/>
    </location>
</feature>
<comment type="caution">
    <text evidence="5">Lacks conserved residue(s) required for the propagation of feature annotation.</text>
</comment>
<proteinExistence type="predicted"/>
<reference evidence="8" key="1">
    <citation type="submission" date="2018-07" db="EMBL/GenBank/DDBJ databases">
        <title>Comparative genomics of catfishes provides insights into carnivory and benthic adaptation.</title>
        <authorList>
            <person name="Zhang Y."/>
            <person name="Wang D."/>
            <person name="Peng Z."/>
            <person name="Zheng S."/>
            <person name="Shao F."/>
            <person name="Tao W."/>
        </authorList>
    </citation>
    <scope>NUCLEOTIDE SEQUENCE</scope>
    <source>
        <strain evidence="8">Chongqing</strain>
    </source>
</reference>
<gene>
    <name evidence="8" type="ORF">C0J50_2066</name>
</gene>
<evidence type="ECO:0000259" key="7">
    <source>
        <dbReference type="PROSITE" id="PS50026"/>
    </source>
</evidence>
<keyword evidence="9" id="KW-1185">Reference proteome</keyword>
<keyword evidence="1 5" id="KW-0245">EGF-like domain</keyword>
<dbReference type="InterPro" id="IPR002049">
    <property type="entry name" value="LE_dom"/>
</dbReference>
<dbReference type="PANTHER" id="PTHR40446">
    <property type="entry name" value="N-ACETYLGLUCOSAMINE-1-PHOSPHODIESTER ALPHA-N-ACETYLGLUCOSAMINIDASE"/>
    <property type="match status" value="1"/>
</dbReference>
<keyword evidence="4 5" id="KW-1015">Disulfide bond</keyword>
<evidence type="ECO:0000256" key="4">
    <source>
        <dbReference type="ARBA" id="ARBA00023157"/>
    </source>
</evidence>
<name>A0AAD5F8L3_SILAS</name>
<evidence type="ECO:0000256" key="6">
    <source>
        <dbReference type="SAM" id="Phobius"/>
    </source>
</evidence>
<dbReference type="Gene3D" id="2.170.300.10">
    <property type="entry name" value="Tie2 ligand-binding domain superfamily"/>
    <property type="match status" value="1"/>
</dbReference>
<dbReference type="AlphaFoldDB" id="A0AAD5F8L3"/>
<evidence type="ECO:0000313" key="9">
    <source>
        <dbReference type="Proteomes" id="UP001205998"/>
    </source>
</evidence>
<dbReference type="PANTHER" id="PTHR40446:SF2">
    <property type="entry name" value="N-ACETYLGLUCOSAMINE-1-PHOSPHODIESTER ALPHA-N-ACETYLGLUCOSAMINIDASE"/>
    <property type="match status" value="1"/>
</dbReference>
<evidence type="ECO:0000313" key="8">
    <source>
        <dbReference type="EMBL" id="KAI5606567.1"/>
    </source>
</evidence>
<dbReference type="FunFam" id="2.170.300.10:FF:000041">
    <property type="entry name" value="Tyrosine protein kinase receptor tie-1, putative"/>
    <property type="match status" value="1"/>
</dbReference>
<dbReference type="EMBL" id="MU598598">
    <property type="protein sequence ID" value="KAI5606567.1"/>
    <property type="molecule type" value="Genomic_DNA"/>
</dbReference>
<dbReference type="PROSITE" id="PS00022">
    <property type="entry name" value="EGF_1"/>
    <property type="match status" value="1"/>
</dbReference>
<evidence type="ECO:0000256" key="5">
    <source>
        <dbReference type="PROSITE-ProRule" id="PRU00076"/>
    </source>
</evidence>
<dbReference type="InterPro" id="IPR000742">
    <property type="entry name" value="EGF"/>
</dbReference>
<dbReference type="Proteomes" id="UP001205998">
    <property type="component" value="Unassembled WGS sequence"/>
</dbReference>
<dbReference type="Gene3D" id="2.10.25.10">
    <property type="entry name" value="Laminin"/>
    <property type="match status" value="1"/>
</dbReference>
<dbReference type="InterPro" id="IPR018711">
    <property type="entry name" value="NAGPA"/>
</dbReference>
<keyword evidence="6" id="KW-0812">Transmembrane</keyword>
<dbReference type="Pfam" id="PF23106">
    <property type="entry name" value="EGF_Teneurin"/>
    <property type="match status" value="2"/>
</dbReference>
<feature type="domain" description="EGF-like" evidence="7">
    <location>
        <begin position="377"/>
        <end position="412"/>
    </location>
</feature>
<dbReference type="GO" id="GO:0033299">
    <property type="term" value="P:secretion of lysosomal enzymes"/>
    <property type="evidence" value="ECO:0007669"/>
    <property type="project" value="TreeGrafter"/>
</dbReference>
<dbReference type="CDD" id="cd00055">
    <property type="entry name" value="EGF_Lam"/>
    <property type="match status" value="1"/>
</dbReference>
<keyword evidence="6" id="KW-1133">Transmembrane helix</keyword>
<evidence type="ECO:0000256" key="2">
    <source>
        <dbReference type="ARBA" id="ARBA00022729"/>
    </source>
</evidence>
<keyword evidence="3" id="KW-0677">Repeat</keyword>
<accession>A0AAD5F8L3</accession>
<organism evidence="8 9">
    <name type="scientific">Silurus asotus</name>
    <name type="common">Amur catfish</name>
    <name type="synonym">Parasilurus asotus</name>
    <dbReference type="NCBI Taxonomy" id="30991"/>
    <lineage>
        <taxon>Eukaryota</taxon>
        <taxon>Metazoa</taxon>
        <taxon>Chordata</taxon>
        <taxon>Craniata</taxon>
        <taxon>Vertebrata</taxon>
        <taxon>Euteleostomi</taxon>
        <taxon>Actinopterygii</taxon>
        <taxon>Neopterygii</taxon>
        <taxon>Teleostei</taxon>
        <taxon>Ostariophysi</taxon>
        <taxon>Siluriformes</taxon>
        <taxon>Siluridae</taxon>
        <taxon>Silurus</taxon>
    </lineage>
</organism>
<feature type="transmembrane region" description="Helical" evidence="6">
    <location>
        <begin position="488"/>
        <end position="508"/>
    </location>
</feature>
<dbReference type="Pfam" id="PF09992">
    <property type="entry name" value="NAGPA"/>
    <property type="match status" value="1"/>
</dbReference>
<keyword evidence="2" id="KW-0732">Signal</keyword>